<comment type="catalytic activity">
    <reaction evidence="10 11">
        <text>RNA(n) + a ribonucleoside 5'-triphosphate = RNA(n+1) + diphosphate</text>
        <dbReference type="Rhea" id="RHEA:21248"/>
        <dbReference type="Rhea" id="RHEA-COMP:14527"/>
        <dbReference type="Rhea" id="RHEA-COMP:17342"/>
        <dbReference type="ChEBI" id="CHEBI:33019"/>
        <dbReference type="ChEBI" id="CHEBI:61557"/>
        <dbReference type="ChEBI" id="CHEBI:140395"/>
        <dbReference type="EC" id="2.7.7.6"/>
    </reaction>
</comment>
<dbReference type="Proteomes" id="UP000573603">
    <property type="component" value="Unassembled WGS sequence"/>
</dbReference>
<dbReference type="PANTHER" id="PTHR10102:SF0">
    <property type="entry name" value="DNA-DIRECTED RNA POLYMERASE, MITOCHONDRIAL"/>
    <property type="match status" value="1"/>
</dbReference>
<dbReference type="Gene3D" id="1.10.287.280">
    <property type="match status" value="1"/>
</dbReference>
<dbReference type="SUPFAM" id="SSF56672">
    <property type="entry name" value="DNA/RNA polymerases"/>
    <property type="match status" value="1"/>
</dbReference>
<dbReference type="Pfam" id="PF14700">
    <property type="entry name" value="RPOL_N"/>
    <property type="match status" value="1"/>
</dbReference>
<evidence type="ECO:0000313" key="14">
    <source>
        <dbReference type="EMBL" id="KAF5230857.1"/>
    </source>
</evidence>
<evidence type="ECO:0000256" key="8">
    <source>
        <dbReference type="ARBA" id="ARBA00023128"/>
    </source>
</evidence>
<dbReference type="InterPro" id="IPR043502">
    <property type="entry name" value="DNA/RNA_pol_sf"/>
</dbReference>
<keyword evidence="9 11" id="KW-0804">Transcription</keyword>
<dbReference type="InterPro" id="IPR024075">
    <property type="entry name" value="DNA-dir_RNA_pol_helix_hairp_sf"/>
</dbReference>
<dbReference type="GO" id="GO:0034245">
    <property type="term" value="C:mitochondrial DNA-directed RNA polymerase complex"/>
    <property type="evidence" value="ECO:0007669"/>
    <property type="project" value="TreeGrafter"/>
</dbReference>
<accession>A0A8H5DPF5</accession>
<dbReference type="InterPro" id="IPR029262">
    <property type="entry name" value="RPOL_N"/>
</dbReference>
<dbReference type="EMBL" id="JABEVY010000502">
    <property type="protein sequence ID" value="KAF5230857.1"/>
    <property type="molecule type" value="Genomic_DNA"/>
</dbReference>
<dbReference type="Gene3D" id="1.10.287.260">
    <property type="match status" value="1"/>
</dbReference>
<feature type="region of interest" description="Disordered" evidence="12">
    <location>
        <begin position="43"/>
        <end position="66"/>
    </location>
</feature>
<evidence type="ECO:0000256" key="4">
    <source>
        <dbReference type="ARBA" id="ARBA00022478"/>
    </source>
</evidence>
<dbReference type="GO" id="GO:0001018">
    <property type="term" value="F:mitochondrial promoter sequence-specific DNA binding"/>
    <property type="evidence" value="ECO:0007669"/>
    <property type="project" value="TreeGrafter"/>
</dbReference>
<dbReference type="Pfam" id="PF00940">
    <property type="entry name" value="RNA_pol"/>
    <property type="match status" value="1"/>
</dbReference>
<evidence type="ECO:0000256" key="2">
    <source>
        <dbReference type="ARBA" id="ARBA00004173"/>
    </source>
</evidence>
<reference evidence="14 15" key="1">
    <citation type="journal article" date="2020" name="BMC Genomics">
        <title>Correction to: Identification and distribution of gene clusters required for synthesis of sphingolipid metabolism inhibitors in diverse species of the filamentous fungus Fusarium.</title>
        <authorList>
            <person name="Kim H.S."/>
            <person name="Lohmar J.M."/>
            <person name="Busman M."/>
            <person name="Brown D.W."/>
            <person name="Naumann T.A."/>
            <person name="Divon H.H."/>
            <person name="Lysoe E."/>
            <person name="Uhlig S."/>
            <person name="Proctor R.H."/>
        </authorList>
    </citation>
    <scope>NUCLEOTIDE SEQUENCE [LARGE SCALE GENOMIC DNA]</scope>
    <source>
        <strain evidence="14 15">NRRL 25214</strain>
    </source>
</reference>
<evidence type="ECO:0000256" key="11">
    <source>
        <dbReference type="RuleBase" id="RU003805"/>
    </source>
</evidence>
<evidence type="ECO:0000256" key="10">
    <source>
        <dbReference type="ARBA" id="ARBA00048552"/>
    </source>
</evidence>
<dbReference type="InterPro" id="IPR037159">
    <property type="entry name" value="RNA_POL_N_sf"/>
</dbReference>
<dbReference type="GO" id="GO:0006390">
    <property type="term" value="P:mitochondrial transcription"/>
    <property type="evidence" value="ECO:0007669"/>
    <property type="project" value="TreeGrafter"/>
</dbReference>
<keyword evidence="15" id="KW-1185">Reference proteome</keyword>
<keyword evidence="5 11" id="KW-0808">Transferase</keyword>
<sequence length="1424" mass="160070">MFVRQTRRSLALHRTTALRSIGLPSRSLPSHITATNLGRRCVVSQPYQPRKRRGSESGPGLNHGRNLATAVDDYNFGHNLGALHSQLASSGLQPFQAPPPPPSYSDLRSLDPTSLLTIPEPVAPRQFGKINNKGVPGEVEEMIPVFDACVRVGKLDRASLVLKRLNLTGLLPGEEMIILHNQYLRASLDQLRTNPDRKQAELLHKWYELQIRNQNIPQTAETIACMLKASLISERGARLERLINRYMSMAPDEAGLRVLSRADILSDQDLGVITEICPTYRVEPGSEESYVSLANEEEGLELEEDLNEDMAAFASEDYPEVRPTPQRGGGLNSLRRNLNLMAELQNVDISKLDPLEQREFQMRLEKDSIDTAIEKWRTAKKKMDKMGINTALSAKSEDNSLADCLQRWLVAMEARLREEIIKVEESEEKEVKSEEDLERCIYGPILRMADPTRMAAVTILTLLNISALQGVDKGVVIQRLLNDVSRVAQDDIQTQLKEKAAKERRRLRKVQFLAGEKEAVAAGPKEPVKATKPIDVKESTEANASTEVMEADAPTETNERVRQKIITDAYEPTGAKDPVLSPWSIQVRARIGSILLKSLIETAKVNVVKEHPISKERISQLQPAFSHMQAPKKGKKVGMLTINPELVDRLKREPLGDFLAKHLPMIAEPRPWTRINEGGFLMSRASLIRVKSGDVEQKLYANAAIKRGDMDQVFKGLDVLGKTPWRVNNPVLDVMVEAWNSGDAIANMPELTPNLEMPPEPTNSDPLLRRAWIRKVKQVENERGALHSQRCYMNLQLEIARAFRKQVVYFPHNMDYRGRAYPIPTYLNHMGADHTRALLKFAEGKRLGQQGLRWLKIHLANLYGFDKASFDEREAFATDNLANIRESVENPLNGSRWWLKAEDPWQCLATCFELKAAYDLPDPTDFVSNLPVHQDGTCNGLQHYAALGGDTWGAQQVNLMPSDRPADVYSAVANLVKESIEKDAEAGSQLGKNCLGKITRKVVKQTVMTNVYGVTFSGAKQQVCKQLDALYPEMYKETGIPNLVTATYIAQHIFNALGTMFRGAHDIQYWLGEIGARVCKALTPAQLDQLQEEKDSKPAAKKTAAGKTKELDELTSQFRSTVVWTTPLRMPVVQPYRKAITREIRTCLQSISYPTQGQTEPVDRRKQLQGFPPNFIHSLDASHMLLSALKCDELGLKFAAVHDSFWTHATDVDILSGVLRDAFIRIHEEDVVGRLAAEFEARYRGSLYLANIPNTSPAAAKIREFRKTSKLTQTEEVLLEHKRNSLLRSGNPWDVEAAKKIITPASIVEAMPAEQQEDPEIEKETEDIGGLGHIPESEGNLSSAVQEAIKSMEPAEDKFAEISNGLLERLKHTSFEVKVIQPKKESKQRWKKVTHFWRPLTFPDLPKKGDFDVKRLRESQYFFS</sequence>
<protein>
    <recommendedName>
        <fullName evidence="11">DNA-directed RNA polymerase</fullName>
        <ecNumber evidence="11">2.7.7.6</ecNumber>
    </recommendedName>
</protein>
<comment type="subcellular location">
    <subcellularLocation>
        <location evidence="2">Mitochondrion</location>
    </subcellularLocation>
</comment>
<proteinExistence type="inferred from homology"/>
<feature type="domain" description="DNA-directed RNA polymerase N-terminal" evidence="13">
    <location>
        <begin position="359"/>
        <end position="722"/>
    </location>
</feature>
<keyword evidence="8" id="KW-0496">Mitochondrion</keyword>
<keyword evidence="6 11" id="KW-0548">Nucleotidyltransferase</keyword>
<dbReference type="EC" id="2.7.7.6" evidence="11"/>
<dbReference type="GO" id="GO:0003899">
    <property type="term" value="F:DNA-directed RNA polymerase activity"/>
    <property type="evidence" value="ECO:0007669"/>
    <property type="project" value="UniProtKB-EC"/>
</dbReference>
<gene>
    <name evidence="14" type="ORF">FANTH_13650</name>
</gene>
<evidence type="ECO:0000259" key="13">
    <source>
        <dbReference type="SMART" id="SM01311"/>
    </source>
</evidence>
<dbReference type="InterPro" id="IPR046950">
    <property type="entry name" value="DNA-dir_Rpol_C_phage-type"/>
</dbReference>
<evidence type="ECO:0000256" key="12">
    <source>
        <dbReference type="SAM" id="MobiDB-lite"/>
    </source>
</evidence>
<feature type="region of interest" description="Disordered" evidence="12">
    <location>
        <begin position="91"/>
        <end position="111"/>
    </location>
</feature>
<feature type="region of interest" description="Disordered" evidence="12">
    <location>
        <begin position="539"/>
        <end position="560"/>
    </location>
</feature>
<dbReference type="SMART" id="SM01311">
    <property type="entry name" value="RPOL_N"/>
    <property type="match status" value="1"/>
</dbReference>
<evidence type="ECO:0000256" key="5">
    <source>
        <dbReference type="ARBA" id="ARBA00022679"/>
    </source>
</evidence>
<dbReference type="PROSITE" id="PS00489">
    <property type="entry name" value="RNA_POL_PHAGE_2"/>
    <property type="match status" value="1"/>
</dbReference>
<dbReference type="PANTHER" id="PTHR10102">
    <property type="entry name" value="DNA-DIRECTED RNA POLYMERASE, MITOCHONDRIAL"/>
    <property type="match status" value="1"/>
</dbReference>
<evidence type="ECO:0000256" key="1">
    <source>
        <dbReference type="ARBA" id="ARBA00004026"/>
    </source>
</evidence>
<name>A0A8H5DPF5_9HYPO</name>
<evidence type="ECO:0000256" key="3">
    <source>
        <dbReference type="ARBA" id="ARBA00009493"/>
    </source>
</evidence>
<dbReference type="PROSITE" id="PS00900">
    <property type="entry name" value="RNA_POL_PHAGE_1"/>
    <property type="match status" value="1"/>
</dbReference>
<dbReference type="Gene3D" id="1.10.1320.10">
    <property type="entry name" value="DNA-directed RNA polymerase, N-terminal domain"/>
    <property type="match status" value="1"/>
</dbReference>
<evidence type="ECO:0000313" key="15">
    <source>
        <dbReference type="Proteomes" id="UP000573603"/>
    </source>
</evidence>
<keyword evidence="7" id="KW-0809">Transit peptide</keyword>
<organism evidence="14 15">
    <name type="scientific">Fusarium anthophilum</name>
    <dbReference type="NCBI Taxonomy" id="48485"/>
    <lineage>
        <taxon>Eukaryota</taxon>
        <taxon>Fungi</taxon>
        <taxon>Dikarya</taxon>
        <taxon>Ascomycota</taxon>
        <taxon>Pezizomycotina</taxon>
        <taxon>Sordariomycetes</taxon>
        <taxon>Hypocreomycetidae</taxon>
        <taxon>Hypocreales</taxon>
        <taxon>Nectriaceae</taxon>
        <taxon>Fusarium</taxon>
        <taxon>Fusarium fujikuroi species complex</taxon>
    </lineage>
</organism>
<comment type="similarity">
    <text evidence="3 11">Belongs to the phage and mitochondrial RNA polymerase family.</text>
</comment>
<keyword evidence="4 11" id="KW-0240">DNA-directed RNA polymerase</keyword>
<evidence type="ECO:0000256" key="6">
    <source>
        <dbReference type="ARBA" id="ARBA00022695"/>
    </source>
</evidence>
<dbReference type="FunFam" id="1.10.287.280:FF:000001">
    <property type="entry name" value="DNA-directed RNA polymerase"/>
    <property type="match status" value="1"/>
</dbReference>
<dbReference type="InterPro" id="IPR002092">
    <property type="entry name" value="DNA-dir_Rpol_phage-type"/>
</dbReference>
<dbReference type="Gene3D" id="1.10.150.20">
    <property type="entry name" value="5' to 3' exonuclease, C-terminal subdomain"/>
    <property type="match status" value="1"/>
</dbReference>
<evidence type="ECO:0000256" key="9">
    <source>
        <dbReference type="ARBA" id="ARBA00023163"/>
    </source>
</evidence>
<dbReference type="FunFam" id="1.10.150.20:FF:000041">
    <property type="entry name" value="DNA-directed RNA polymerase"/>
    <property type="match status" value="1"/>
</dbReference>
<comment type="caution">
    <text evidence="14">The sequence shown here is derived from an EMBL/GenBank/DDBJ whole genome shotgun (WGS) entry which is preliminary data.</text>
</comment>
<comment type="function">
    <text evidence="1 11">DNA-dependent RNA polymerase catalyzes the transcription of DNA into RNA using the four ribonucleoside triphosphates as substrates.</text>
</comment>
<evidence type="ECO:0000256" key="7">
    <source>
        <dbReference type="ARBA" id="ARBA00022946"/>
    </source>
</evidence>